<evidence type="ECO:0000259" key="1">
    <source>
        <dbReference type="Pfam" id="PF20576"/>
    </source>
</evidence>
<reference evidence="2" key="1">
    <citation type="submission" date="2017-11" db="EMBL/GenBank/DDBJ databases">
        <authorList>
            <person name="Kajale S.C."/>
            <person name="Sharma A."/>
        </authorList>
    </citation>
    <scope>NUCLEOTIDE SEQUENCE</scope>
    <source>
        <strain evidence="2">LS1_42</strain>
    </source>
</reference>
<protein>
    <recommendedName>
        <fullName evidence="1">HEWD domain-containing protein</fullName>
    </recommendedName>
</protein>
<dbReference type="AlphaFoldDB" id="A0A8J8PZ69"/>
<proteinExistence type="predicted"/>
<gene>
    <name evidence="2" type="ORF">CV102_18535</name>
</gene>
<dbReference type="InterPro" id="IPR046782">
    <property type="entry name" value="HEWD"/>
</dbReference>
<organism evidence="2 3">
    <name type="scientific">Natronococcus pandeyae</name>
    <dbReference type="NCBI Taxonomy" id="2055836"/>
    <lineage>
        <taxon>Archaea</taxon>
        <taxon>Methanobacteriati</taxon>
        <taxon>Methanobacteriota</taxon>
        <taxon>Stenosarchaea group</taxon>
        <taxon>Halobacteria</taxon>
        <taxon>Halobacteriales</taxon>
        <taxon>Natrialbaceae</taxon>
        <taxon>Natronococcus</taxon>
    </lineage>
</organism>
<evidence type="ECO:0000313" key="2">
    <source>
        <dbReference type="EMBL" id="TYL37160.1"/>
    </source>
</evidence>
<dbReference type="RefSeq" id="WP_148859457.1">
    <property type="nucleotide sequence ID" value="NZ_PHNJ01000012.1"/>
</dbReference>
<feature type="domain" description="HEWD" evidence="1">
    <location>
        <begin position="1"/>
        <end position="59"/>
    </location>
</feature>
<dbReference type="Proteomes" id="UP000766904">
    <property type="component" value="Unassembled WGS sequence"/>
</dbReference>
<accession>A0A8J8PZ69</accession>
<keyword evidence="3" id="KW-1185">Reference proteome</keyword>
<comment type="caution">
    <text evidence="2">The sequence shown here is derived from an EMBL/GenBank/DDBJ whole genome shotgun (WGS) entry which is preliminary data.</text>
</comment>
<evidence type="ECO:0000313" key="3">
    <source>
        <dbReference type="Proteomes" id="UP000766904"/>
    </source>
</evidence>
<dbReference type="Pfam" id="PF20576">
    <property type="entry name" value="HEWD"/>
    <property type="match status" value="1"/>
</dbReference>
<dbReference type="EMBL" id="PHNJ01000012">
    <property type="protein sequence ID" value="TYL37160.1"/>
    <property type="molecule type" value="Genomic_DNA"/>
</dbReference>
<dbReference type="OrthoDB" id="212207at2157"/>
<sequence>MNARVRKPTMRVCEECERAERWDEDLEAWQLVREDGERLTGNPHCIHEWDINGAFNPMTGTINGA</sequence>
<name>A0A8J8PZ69_9EURY</name>